<evidence type="ECO:0000313" key="3">
    <source>
        <dbReference type="Proteomes" id="UP000662873"/>
    </source>
</evidence>
<dbReference type="InterPro" id="IPR050194">
    <property type="entry name" value="Glycosyltransferase_grp1"/>
</dbReference>
<dbReference type="Pfam" id="PF13692">
    <property type="entry name" value="Glyco_trans_1_4"/>
    <property type="match status" value="1"/>
</dbReference>
<dbReference type="KEGG" id="npy:NPRO_10000"/>
<accession>A0A809RG20</accession>
<dbReference type="GO" id="GO:0016757">
    <property type="term" value="F:glycosyltransferase activity"/>
    <property type="evidence" value="ECO:0007669"/>
    <property type="project" value="TreeGrafter"/>
</dbReference>
<feature type="domain" description="Glycosyltransferase subfamily 4-like N-terminal" evidence="1">
    <location>
        <begin position="24"/>
        <end position="201"/>
    </location>
</feature>
<organism evidence="2 3">
    <name type="scientific">Candidatus Nitrosymbiomonas proteolyticus</name>
    <dbReference type="NCBI Taxonomy" id="2608984"/>
    <lineage>
        <taxon>Bacteria</taxon>
        <taxon>Bacillati</taxon>
        <taxon>Armatimonadota</taxon>
        <taxon>Armatimonadota incertae sedis</taxon>
        <taxon>Candidatus Nitrosymbiomonas</taxon>
    </lineage>
</organism>
<dbReference type="AlphaFoldDB" id="A0A809RG20"/>
<dbReference type="SUPFAM" id="SSF53756">
    <property type="entry name" value="UDP-Glycosyltransferase/glycogen phosphorylase"/>
    <property type="match status" value="1"/>
</dbReference>
<reference evidence="2" key="1">
    <citation type="journal article" name="DNA Res.">
        <title>The physiological potential of anammox bacteria as revealed by their core genome structure.</title>
        <authorList>
            <person name="Okubo T."/>
            <person name="Toyoda A."/>
            <person name="Fukuhara K."/>
            <person name="Uchiyama I."/>
            <person name="Harigaya Y."/>
            <person name="Kuroiwa M."/>
            <person name="Suzuki T."/>
            <person name="Murakami Y."/>
            <person name="Suwa Y."/>
            <person name="Takami H."/>
        </authorList>
    </citation>
    <scope>NUCLEOTIDE SEQUENCE</scope>
    <source>
        <strain evidence="2">317325-2</strain>
    </source>
</reference>
<sequence length="390" mass="42474">MKILLVHNFYQQAGGEDSVFEAEGRLLEERGHEVLRFTAHNDAIQDMGRLEAARATLWNGDMYSKIAEVAAQFRPDVAHFHNTFPLISPAGYYAAREQGAAVVQTLHNFRLACANALFFREGKPCEDCLGRSFGWPAVRHACYRGSRLGSFVTALMVNRHRARGTWQRAVDRYIVLTEFARERFVRAGLPEPKLAVKPNFVPDPGVGTHEGGYALFVGRLSVEKGVSTLLDAWKIVGESLPLKIAGDGPLAAEVGAASGSGGVAWLGARPKSEVQDLMRSAKVLVVPSICYEGCPMALVEAKASGLPVVASDLGAMGTMVEPRKTGLLFRADDPQALAEAALEMDRDPELRRVCAEGARSDYLRAYSPDASYQATLAIYEAALSEFKSKK</sequence>
<protein>
    <submittedName>
        <fullName evidence="2">Glycosyl transferase family 1</fullName>
    </submittedName>
</protein>
<dbReference type="InterPro" id="IPR028098">
    <property type="entry name" value="Glyco_trans_4-like_N"/>
</dbReference>
<gene>
    <name evidence="2" type="ORF">NPRO_10000</name>
</gene>
<name>A0A809RG20_9BACT</name>
<evidence type="ECO:0000259" key="1">
    <source>
        <dbReference type="Pfam" id="PF13439"/>
    </source>
</evidence>
<dbReference type="Gene3D" id="3.40.50.2000">
    <property type="entry name" value="Glycogen Phosphorylase B"/>
    <property type="match status" value="2"/>
</dbReference>
<dbReference type="Pfam" id="PF13439">
    <property type="entry name" value="Glyco_transf_4"/>
    <property type="match status" value="1"/>
</dbReference>
<evidence type="ECO:0000313" key="2">
    <source>
        <dbReference type="EMBL" id="BBO23405.1"/>
    </source>
</evidence>
<dbReference type="Proteomes" id="UP000662873">
    <property type="component" value="Chromosome"/>
</dbReference>
<proteinExistence type="predicted"/>
<dbReference type="CDD" id="cd03801">
    <property type="entry name" value="GT4_PimA-like"/>
    <property type="match status" value="1"/>
</dbReference>
<dbReference type="PANTHER" id="PTHR45947:SF13">
    <property type="entry name" value="TRANSFERASE"/>
    <property type="match status" value="1"/>
</dbReference>
<keyword evidence="2" id="KW-0808">Transferase</keyword>
<dbReference type="PANTHER" id="PTHR45947">
    <property type="entry name" value="SULFOQUINOVOSYL TRANSFERASE SQD2"/>
    <property type="match status" value="1"/>
</dbReference>
<dbReference type="EMBL" id="AP021858">
    <property type="protein sequence ID" value="BBO23405.1"/>
    <property type="molecule type" value="Genomic_DNA"/>
</dbReference>